<evidence type="ECO:0000313" key="2">
    <source>
        <dbReference type="Proteomes" id="UP000663823"/>
    </source>
</evidence>
<gene>
    <name evidence="1" type="ORF">OTI717_LOCUS9017</name>
</gene>
<accession>A0A818QPS0</accession>
<feature type="non-terminal residue" evidence="1">
    <location>
        <position position="1"/>
    </location>
</feature>
<dbReference type="AlphaFoldDB" id="A0A818QPS0"/>
<protein>
    <submittedName>
        <fullName evidence="1">Uncharacterized protein</fullName>
    </submittedName>
</protein>
<evidence type="ECO:0000313" key="1">
    <source>
        <dbReference type="EMBL" id="CAF3644471.1"/>
    </source>
</evidence>
<comment type="caution">
    <text evidence="1">The sequence shown here is derived from an EMBL/GenBank/DDBJ whole genome shotgun (WGS) entry which is preliminary data.</text>
</comment>
<sequence>MYYNKNTFAHGESLVTKIEQLELLLAIRDVTIKQLQHEKLQMSVTIEYQQKKIKNFTVRVKSQFCDGMSQHGRCSANSACACFHIAGAMDIGICSDELFVDCSELITCEQPSNVCHEPNHRCVHHPRCRNLPVCYPIPSFNQQLCPALAHVQGVTESSLIEEVQEKITNALGEYTT</sequence>
<reference evidence="1" key="1">
    <citation type="submission" date="2021-02" db="EMBL/GenBank/DDBJ databases">
        <authorList>
            <person name="Nowell W R."/>
        </authorList>
    </citation>
    <scope>NUCLEOTIDE SEQUENCE</scope>
</reference>
<proteinExistence type="predicted"/>
<dbReference type="EMBL" id="CAJOAX010000748">
    <property type="protein sequence ID" value="CAF3644471.1"/>
    <property type="molecule type" value="Genomic_DNA"/>
</dbReference>
<dbReference type="Proteomes" id="UP000663823">
    <property type="component" value="Unassembled WGS sequence"/>
</dbReference>
<organism evidence="1 2">
    <name type="scientific">Rotaria sordida</name>
    <dbReference type="NCBI Taxonomy" id="392033"/>
    <lineage>
        <taxon>Eukaryota</taxon>
        <taxon>Metazoa</taxon>
        <taxon>Spiralia</taxon>
        <taxon>Gnathifera</taxon>
        <taxon>Rotifera</taxon>
        <taxon>Eurotatoria</taxon>
        <taxon>Bdelloidea</taxon>
        <taxon>Philodinida</taxon>
        <taxon>Philodinidae</taxon>
        <taxon>Rotaria</taxon>
    </lineage>
</organism>
<name>A0A818QPS0_9BILA</name>